<gene>
    <name evidence="13" type="ORF">FHS87_001948</name>
</gene>
<accession>A0A840YCT1</accession>
<dbReference type="GO" id="GO:0008237">
    <property type="term" value="F:metallopeptidase activity"/>
    <property type="evidence" value="ECO:0007669"/>
    <property type="project" value="UniProtKB-KW"/>
</dbReference>
<dbReference type="GO" id="GO:0006508">
    <property type="term" value="P:proteolysis"/>
    <property type="evidence" value="ECO:0007669"/>
    <property type="project" value="UniProtKB-KW"/>
</dbReference>
<keyword evidence="14" id="KW-1185">Reference proteome</keyword>
<evidence type="ECO:0000256" key="10">
    <source>
        <dbReference type="ARBA" id="ARBA00093448"/>
    </source>
</evidence>
<dbReference type="Proteomes" id="UP000580654">
    <property type="component" value="Unassembled WGS sequence"/>
</dbReference>
<feature type="signal peptide" evidence="12">
    <location>
        <begin position="1"/>
        <end position="24"/>
    </location>
</feature>
<evidence type="ECO:0000313" key="14">
    <source>
        <dbReference type="Proteomes" id="UP000580654"/>
    </source>
</evidence>
<evidence type="ECO:0000256" key="11">
    <source>
        <dbReference type="ARBA" id="ARBA00093666"/>
    </source>
</evidence>
<evidence type="ECO:0000256" key="1">
    <source>
        <dbReference type="ARBA" id="ARBA00001947"/>
    </source>
</evidence>
<reference evidence="13 14" key="1">
    <citation type="submission" date="2020-08" db="EMBL/GenBank/DDBJ databases">
        <title>Genomic Encyclopedia of Type Strains, Phase IV (KMG-IV): sequencing the most valuable type-strain genomes for metagenomic binning, comparative biology and taxonomic classification.</title>
        <authorList>
            <person name="Goeker M."/>
        </authorList>
    </citation>
    <scope>NUCLEOTIDE SEQUENCE [LARGE SCALE GENOMIC DNA]</scope>
    <source>
        <strain evidence="13 14">DSM 25622</strain>
    </source>
</reference>
<evidence type="ECO:0000256" key="6">
    <source>
        <dbReference type="ARBA" id="ARBA00022801"/>
    </source>
</evidence>
<dbReference type="SUPFAM" id="SSF55166">
    <property type="entry name" value="Hedgehog/DD-peptidase"/>
    <property type="match status" value="1"/>
</dbReference>
<comment type="similarity">
    <text evidence="10">Belongs to the peptidase M15 family.</text>
</comment>
<keyword evidence="9" id="KW-0961">Cell wall biogenesis/degradation</keyword>
<keyword evidence="8" id="KW-0482">Metalloprotease</keyword>
<evidence type="ECO:0000256" key="4">
    <source>
        <dbReference type="ARBA" id="ARBA00022723"/>
    </source>
</evidence>
<dbReference type="Gene3D" id="3.30.1380.10">
    <property type="match status" value="1"/>
</dbReference>
<dbReference type="Pfam" id="PF05951">
    <property type="entry name" value="Peptidase_M15_2"/>
    <property type="match status" value="1"/>
</dbReference>
<evidence type="ECO:0000256" key="8">
    <source>
        <dbReference type="ARBA" id="ARBA00023049"/>
    </source>
</evidence>
<keyword evidence="5 12" id="KW-0732">Signal</keyword>
<evidence type="ECO:0000256" key="7">
    <source>
        <dbReference type="ARBA" id="ARBA00022833"/>
    </source>
</evidence>
<comment type="pathway">
    <text evidence="2">Cell wall biogenesis; cell wall polysaccharide biosynthesis.</text>
</comment>
<evidence type="ECO:0000256" key="2">
    <source>
        <dbReference type="ARBA" id="ARBA00004776"/>
    </source>
</evidence>
<keyword evidence="6" id="KW-0378">Hydrolase</keyword>
<organism evidence="13 14">
    <name type="scientific">Muricoccus pecuniae</name>
    <dbReference type="NCBI Taxonomy" id="693023"/>
    <lineage>
        <taxon>Bacteria</taxon>
        <taxon>Pseudomonadati</taxon>
        <taxon>Pseudomonadota</taxon>
        <taxon>Alphaproteobacteria</taxon>
        <taxon>Acetobacterales</taxon>
        <taxon>Roseomonadaceae</taxon>
        <taxon>Muricoccus</taxon>
    </lineage>
</organism>
<dbReference type="InterPro" id="IPR009045">
    <property type="entry name" value="Zn_M74/Hedgehog-like"/>
</dbReference>
<dbReference type="InterPro" id="IPR010275">
    <property type="entry name" value="MepK"/>
</dbReference>
<dbReference type="GO" id="GO:0071555">
    <property type="term" value="P:cell wall organization"/>
    <property type="evidence" value="ECO:0007669"/>
    <property type="project" value="UniProtKB-KW"/>
</dbReference>
<dbReference type="RefSeq" id="WP_184516928.1">
    <property type="nucleotide sequence ID" value="NZ_JACIJD010000007.1"/>
</dbReference>
<keyword evidence="3" id="KW-0645">Protease</keyword>
<dbReference type="PANTHER" id="PTHR37425">
    <property type="match status" value="1"/>
</dbReference>
<evidence type="ECO:0000256" key="9">
    <source>
        <dbReference type="ARBA" id="ARBA00023316"/>
    </source>
</evidence>
<proteinExistence type="inferred from homology"/>
<comment type="caution">
    <text evidence="13">The sequence shown here is derived from an EMBL/GenBank/DDBJ whole genome shotgun (WGS) entry which is preliminary data.</text>
</comment>
<keyword evidence="4" id="KW-0479">Metal-binding</keyword>
<dbReference type="PANTHER" id="PTHR37425:SF1">
    <property type="entry name" value="OUTER MEMBRANE PROTEIN"/>
    <property type="match status" value="1"/>
</dbReference>
<name>A0A840YCT1_9PROT</name>
<dbReference type="EMBL" id="JACIJD010000007">
    <property type="protein sequence ID" value="MBB5693911.1"/>
    <property type="molecule type" value="Genomic_DNA"/>
</dbReference>
<evidence type="ECO:0000256" key="3">
    <source>
        <dbReference type="ARBA" id="ARBA00022670"/>
    </source>
</evidence>
<evidence type="ECO:0000256" key="12">
    <source>
        <dbReference type="SAM" id="SignalP"/>
    </source>
</evidence>
<evidence type="ECO:0000313" key="13">
    <source>
        <dbReference type="EMBL" id="MBB5693911.1"/>
    </source>
</evidence>
<evidence type="ECO:0000256" key="5">
    <source>
        <dbReference type="ARBA" id="ARBA00022729"/>
    </source>
</evidence>
<dbReference type="GO" id="GO:0046872">
    <property type="term" value="F:metal ion binding"/>
    <property type="evidence" value="ECO:0007669"/>
    <property type="project" value="UniProtKB-KW"/>
</dbReference>
<dbReference type="AlphaFoldDB" id="A0A840YCT1"/>
<comment type="cofactor">
    <cofactor evidence="1">
        <name>Zn(2+)</name>
        <dbReference type="ChEBI" id="CHEBI:29105"/>
    </cofactor>
</comment>
<keyword evidence="7" id="KW-0862">Zinc</keyword>
<protein>
    <recommendedName>
        <fullName evidence="11">Murein endopeptidase K</fullName>
    </recommendedName>
</protein>
<feature type="chain" id="PRO_5032566411" description="Murein endopeptidase K" evidence="12">
    <location>
        <begin position="25"/>
        <end position="210"/>
    </location>
</feature>
<sequence>MRRRTLFLATAATTLAAAGPAARAGTARFPATLEPRKLRLRHAASGSVFSGTYHNGLMADAAAMAELSRVLADSHTGEVRPFEPDAIEIVWEMGRRLQIQEFVVLSGYRTIATNRAVHGAGDSQHLRAAALDLHIPAAKFQQFGDTARKLARGGVGLYPDQGFIHLDSGPVRHWGGDAVQAGAMPSAPRRSPAEQRIDKLAEAWASLPKR</sequence>